<dbReference type="STRING" id="1151754.M9LX18"/>
<feature type="compositionally biased region" description="Acidic residues" evidence="1">
    <location>
        <begin position="980"/>
        <end position="1028"/>
    </location>
</feature>
<feature type="compositionally biased region" description="Acidic residues" evidence="1">
    <location>
        <begin position="927"/>
        <end position="951"/>
    </location>
</feature>
<feature type="compositionally biased region" description="Acidic residues" evidence="1">
    <location>
        <begin position="1037"/>
        <end position="1048"/>
    </location>
</feature>
<feature type="compositionally biased region" description="Low complexity" evidence="1">
    <location>
        <begin position="869"/>
        <end position="886"/>
    </location>
</feature>
<feature type="compositionally biased region" description="Low complexity" evidence="1">
    <location>
        <begin position="1317"/>
        <end position="1327"/>
    </location>
</feature>
<feature type="region of interest" description="Disordered" evidence="1">
    <location>
        <begin position="505"/>
        <end position="563"/>
    </location>
</feature>
<feature type="compositionally biased region" description="Acidic residues" evidence="1">
    <location>
        <begin position="526"/>
        <end position="535"/>
    </location>
</feature>
<feature type="compositionally biased region" description="Polar residues" evidence="1">
    <location>
        <begin position="837"/>
        <end position="849"/>
    </location>
</feature>
<feature type="region of interest" description="Disordered" evidence="1">
    <location>
        <begin position="1545"/>
        <end position="1584"/>
    </location>
</feature>
<accession>M9LX18</accession>
<feature type="compositionally biased region" description="Basic residues" evidence="1">
    <location>
        <begin position="1"/>
        <end position="12"/>
    </location>
</feature>
<feature type="compositionally biased region" description="Low complexity" evidence="1">
    <location>
        <begin position="459"/>
        <end position="468"/>
    </location>
</feature>
<dbReference type="OrthoDB" id="2556125at2759"/>
<feature type="compositionally biased region" description="Low complexity" evidence="1">
    <location>
        <begin position="283"/>
        <end position="330"/>
    </location>
</feature>
<feature type="region of interest" description="Disordered" evidence="1">
    <location>
        <begin position="1598"/>
        <end position="1650"/>
    </location>
</feature>
<feature type="compositionally biased region" description="Low complexity" evidence="1">
    <location>
        <begin position="1784"/>
        <end position="1798"/>
    </location>
</feature>
<feature type="region of interest" description="Disordered" evidence="1">
    <location>
        <begin position="595"/>
        <end position="700"/>
    </location>
</feature>
<feature type="compositionally biased region" description="Polar residues" evidence="1">
    <location>
        <begin position="345"/>
        <end position="361"/>
    </location>
</feature>
<protein>
    <submittedName>
        <fullName evidence="2">Uncharacterized protein</fullName>
    </submittedName>
</protein>
<feature type="region of interest" description="Disordered" evidence="1">
    <location>
        <begin position="1293"/>
        <end position="1356"/>
    </location>
</feature>
<feature type="compositionally biased region" description="Low complexity" evidence="1">
    <location>
        <begin position="1066"/>
        <end position="1081"/>
    </location>
</feature>
<dbReference type="EMBL" id="DF196769">
    <property type="protein sequence ID" value="GAC71430.1"/>
    <property type="molecule type" value="Genomic_DNA"/>
</dbReference>
<gene>
    <name evidence="2" type="ORF">PANT_3c00023</name>
</gene>
<feature type="region of interest" description="Disordered" evidence="1">
    <location>
        <begin position="1751"/>
        <end position="1798"/>
    </location>
</feature>
<sequence>MLSPTRRPRRSVSRPSINDENASPFPYSLDVSVSMQPSEPPSSPLISNSVLYNLPDPTIGLPASSRLVDLPFLPSPFKRSAIAPLNKPLSAEQTQQLGSIKPRSSSSASTQPSSQANLNAPGGLPTPPNSGEALIATPGPSNRALASLPREPVSPSPTRSRNVRPSPARTPAARSSRAPSTPLRSQRGTPHRRLTSNNQDGSEDDDLNDARNTRTPSRMQPLREVAEDSDDEEPEQEDEIQLISFRRGGPDATFVREIKENGWDQPMPPSPIKFTYLEPVAPRPRQSSAAPRPRSQSRSKTPQIRASPAPSHASSSRSLRASRSVRAPSATLADQSADASDESIKSSGSVLTNLSRLSQTTAARASRRKSVARSSIPPPVPTADLTRDHPSLPNSPGDDPLLMTGPNTYILYHNQTPIAKHRGAPPPSGGLVQPSDRDDPSMALSTPIEPASSHRDRSSSAASSDRTSLYSRMSGRPAGDTSIQVANDDDDENHIAADLSTHAAGAPLSDADDQSHAGFMAHDDAGFDSDSDQGDFDAMQAHNTSAMLPHEEADGEDESIDVHGDISSMSDVSRSFADESVADVHSDITTALHEQGLAANASASSEQLSDVNTHRVDDDADDSSRPEDADTSIMAADLSVAIEEDDNAGSAETSFDEQDVSIAAPDLSTSVEEAVDVQSAERSQDEQRANADASQSIVRNASTDGNIDALADASTDSNDAADESLVRDDALASVEASFDESRLQDAEDGVTADSEHVSRSVATDVTFDVSLVSDASARYALFPTHIDSALLPTPYVLIPSLADNGQVSSTANLSSLNTSAHQHGDGDVSMDAPESEAVSQADISVSVMQEDTADASVRQAEPSTRQRSESISSELSSELSSASLQSAHVQEQDDESFRRKYQARSHSTPEPSMARARRLSLSTDPESASDAEEDITDDDQEEDDEMEEANDANESSHHSSLSRDLGARSFESTDAQEHDESGDEQGSEQDELSASDESELSDDDASSLDDSSVDEEDDDDVDDAEEEQASEHGAERDVDEEEQDENDDVSSTHSRVDDDESEQLDSVVILSSSASPSVSASHLIAPRDDDAEAENDSYVVSVVRDSRDRTRRASEHSMIDDEPHIHTLHLRQPVTSADATGSTMADASHSRSRVLKLGQATSTPIVEISSLDPRAAARATAILKLFHKYVDEGWISAGDMDATGASSATGERMRRVVDAIRRADTHGRLEDASALQHSLERADGTTSAAADLTTLLMDAELALARQGSTDTESLLGSRAASVVSARRLPTASPATPFLPGGFRATPAASNTRIDDTASPSPAAAPRSRANDSTIASATVSFPGLSTPDRRRRSTAKQARLSQALAAPAPDSFDARVWDTQDWVRLDKYFALGVQKISSRLLSSTSADAGADKMLRARCYMDALFDTDVGEVAWLFLAEMHIAHANQVGEWTHTKLTHRLEALRRKYARKIHRRYPDALQNARALGETGADDSLATEDLDWSVDTAAQGPVEARGGVQAAKGRVSFGTPYRMGAHSTPAVGLLKKATRRAARDAMQRSEPVYPALPDHEAGNADATEAEAEAEEGVMTRASRLISRLSGGFGGLLSSPRPEAPRPDKGKRKATEAELSPARVRRRVEADVSEDSASASSGDSYVESFLSTVPAVRRGLTTTINASMLTNATSIRPDASVRSRMRTTLGVGSQSLLAPAPVIAAARAGGTGWGSSRQLSGGSSGVSHTPLSLLSPATHRAAAKKVDELRQSRAQRNWTSPRRARLHRPTTLGTGAGDISSSSSGRDGSAR</sequence>
<feature type="compositionally biased region" description="Basic and acidic residues" evidence="1">
    <location>
        <begin position="612"/>
        <end position="628"/>
    </location>
</feature>
<feature type="region of interest" description="Disordered" evidence="1">
    <location>
        <begin position="83"/>
        <end position="486"/>
    </location>
</feature>
<organism evidence="2 3">
    <name type="scientific">Pseudozyma antarctica (strain T-34)</name>
    <name type="common">Yeast</name>
    <name type="synonym">Candida antarctica</name>
    <dbReference type="NCBI Taxonomy" id="1151754"/>
    <lineage>
        <taxon>Eukaryota</taxon>
        <taxon>Fungi</taxon>
        <taxon>Dikarya</taxon>
        <taxon>Basidiomycota</taxon>
        <taxon>Ustilaginomycotina</taxon>
        <taxon>Ustilaginomycetes</taxon>
        <taxon>Ustilaginales</taxon>
        <taxon>Ustilaginaceae</taxon>
        <taxon>Moesziomyces</taxon>
    </lineage>
</organism>
<evidence type="ECO:0000256" key="1">
    <source>
        <dbReference type="SAM" id="MobiDB-lite"/>
    </source>
</evidence>
<proteinExistence type="predicted"/>
<dbReference type="Proteomes" id="UP000011976">
    <property type="component" value="Unassembled WGS sequence"/>
</dbReference>
<feature type="region of interest" description="Disordered" evidence="1">
    <location>
        <begin position="1716"/>
        <end position="1739"/>
    </location>
</feature>
<evidence type="ECO:0000313" key="3">
    <source>
        <dbReference type="Proteomes" id="UP000011976"/>
    </source>
</evidence>
<name>M9LX18_PSEA3</name>
<feature type="compositionally biased region" description="Low complexity" evidence="1">
    <location>
        <begin position="1716"/>
        <end position="1734"/>
    </location>
</feature>
<evidence type="ECO:0000313" key="2">
    <source>
        <dbReference type="EMBL" id="GAC71430.1"/>
    </source>
</evidence>
<feature type="compositionally biased region" description="Polar residues" evidence="1">
    <location>
        <begin position="1330"/>
        <end position="1339"/>
    </location>
</feature>
<feature type="compositionally biased region" description="Low complexity" evidence="1">
    <location>
        <begin position="104"/>
        <end position="116"/>
    </location>
</feature>
<feature type="compositionally biased region" description="Basic and acidic residues" evidence="1">
    <location>
        <begin position="1610"/>
        <end position="1623"/>
    </location>
</feature>
<reference evidence="3" key="1">
    <citation type="journal article" date="2013" name="Genome Announc.">
        <title>Genome sequence of the basidiomycetous yeast Pseudozyma antarctica T-34, a producer of the glycolipid biosurfactants mannosylerythritol lipids.</title>
        <authorList>
            <person name="Morita T."/>
            <person name="Koike H."/>
            <person name="Koyama Y."/>
            <person name="Hagiwara H."/>
            <person name="Ito E."/>
            <person name="Fukuoka T."/>
            <person name="Imura T."/>
            <person name="Machida M."/>
            <person name="Kitamoto D."/>
        </authorList>
    </citation>
    <scope>NUCLEOTIDE SEQUENCE [LARGE SCALE GENOMIC DNA]</scope>
    <source>
        <strain evidence="3">T-34</strain>
    </source>
</reference>
<feature type="compositionally biased region" description="Low complexity" evidence="1">
    <location>
        <begin position="164"/>
        <end position="185"/>
    </location>
</feature>
<feature type="region of interest" description="Disordered" evidence="1">
    <location>
        <begin position="816"/>
        <end position="1092"/>
    </location>
</feature>
<feature type="compositionally biased region" description="Polar residues" evidence="1">
    <location>
        <begin position="601"/>
        <end position="611"/>
    </location>
</feature>
<feature type="compositionally biased region" description="Acidic residues" evidence="1">
    <location>
        <begin position="227"/>
        <end position="240"/>
    </location>
</feature>
<feature type="region of interest" description="Disordered" evidence="1">
    <location>
        <begin position="1"/>
        <end position="51"/>
    </location>
</feature>